<dbReference type="EMBL" id="JAPWTK010000017">
    <property type="protein sequence ID" value="KAJ8958495.1"/>
    <property type="molecule type" value="Genomic_DNA"/>
</dbReference>
<dbReference type="SUPFAM" id="SSF51905">
    <property type="entry name" value="FAD/NAD(P)-binding domain"/>
    <property type="match status" value="1"/>
</dbReference>
<feature type="active site" description="Proton acceptor" evidence="2">
    <location>
        <position position="564"/>
    </location>
</feature>
<evidence type="ECO:0000256" key="3">
    <source>
        <dbReference type="PIRSR" id="PIRSR000137-2"/>
    </source>
</evidence>
<organism evidence="7 8">
    <name type="scientific">Aromia moschata</name>
    <dbReference type="NCBI Taxonomy" id="1265417"/>
    <lineage>
        <taxon>Eukaryota</taxon>
        <taxon>Metazoa</taxon>
        <taxon>Ecdysozoa</taxon>
        <taxon>Arthropoda</taxon>
        <taxon>Hexapoda</taxon>
        <taxon>Insecta</taxon>
        <taxon>Pterygota</taxon>
        <taxon>Neoptera</taxon>
        <taxon>Endopterygota</taxon>
        <taxon>Coleoptera</taxon>
        <taxon>Polyphaga</taxon>
        <taxon>Cucujiformia</taxon>
        <taxon>Chrysomeloidea</taxon>
        <taxon>Cerambycidae</taxon>
        <taxon>Cerambycinae</taxon>
        <taxon>Callichromatini</taxon>
        <taxon>Aromia</taxon>
    </lineage>
</organism>
<protein>
    <submittedName>
        <fullName evidence="7">Uncharacterized protein</fullName>
    </submittedName>
</protein>
<feature type="active site" description="Proton donor" evidence="2">
    <location>
        <position position="520"/>
    </location>
</feature>
<feature type="chain" id="PRO_5043664554" evidence="4">
    <location>
        <begin position="21"/>
        <end position="596"/>
    </location>
</feature>
<keyword evidence="8" id="KW-1185">Reference proteome</keyword>
<dbReference type="GO" id="GO:0050660">
    <property type="term" value="F:flavin adenine dinucleotide binding"/>
    <property type="evidence" value="ECO:0007669"/>
    <property type="project" value="InterPro"/>
</dbReference>
<feature type="domain" description="Glucose-methanol-choline oxidoreductase C-terminal" evidence="6">
    <location>
        <begin position="430"/>
        <end position="573"/>
    </location>
</feature>
<dbReference type="Proteomes" id="UP001162162">
    <property type="component" value="Unassembled WGS sequence"/>
</dbReference>
<evidence type="ECO:0000259" key="6">
    <source>
        <dbReference type="Pfam" id="PF05199"/>
    </source>
</evidence>
<dbReference type="Gene3D" id="3.30.560.10">
    <property type="entry name" value="Glucose Oxidase, domain 3"/>
    <property type="match status" value="1"/>
</dbReference>
<dbReference type="Pfam" id="PF05199">
    <property type="entry name" value="GMC_oxred_C"/>
    <property type="match status" value="1"/>
</dbReference>
<name>A0AAV8Z4A0_9CUCU</name>
<comment type="similarity">
    <text evidence="1">Belongs to the GMC oxidoreductase family.</text>
</comment>
<sequence length="596" mass="67252">MKIFQMTIVVFLKLLPFGLLQDTSPQMNILQEAVRDDGNVKKEFDFIVIGSGPSGAVLANRLTEVPEWTVLLIEAGDETNIVADPPFVAGALQFTDYNWGYKAEQEDGFCRGCFEKRMLYPHGKALGGTSIINYMIQVRGNPLDYDRWAAMGNPGWSYKEVLPYFIKSEDAHIEKADAGYHGKGGYLSVSDVPARTESSHAYVRAAQEAGYPYVDYNGKSQIGVSYVQGTLRNGRRDSAETAFLRPVRGRKNLTILTKSRVVQILIRPETKEAYGIKYVRNKRYHEAIASKEVIVCAGGIPVLRDLPVGQKMYDHATFPALMFQLNESIVIDEEKSLTDLNTYIQFLSGRGIFTSLGGVESLTYIKTNASDDPDPSYPDIELIYVGGSLNTDRGLIFRRIFNVPQETYDKIWKPFEDKYLYQIFPMLVHPRSYGYIRLKSKDPFHWPKFYANFYSDPENHDVKTFIAAIREVRRINSSPSLQRYGATMVQTLIPGCEDHVFDSDEYWECAIRTLTGTFYHQVSTCKMGPEEDPEAVVDAKLRVHGVKNLRVVDTSVIPLPPTAHTAGPSYMIGEKASDLIKQQWAPTPFNLIPKTE</sequence>
<dbReference type="InterPro" id="IPR012132">
    <property type="entry name" value="GMC_OxRdtase"/>
</dbReference>
<keyword evidence="4" id="KW-0732">Signal</keyword>
<keyword evidence="3" id="KW-0285">Flavoprotein</keyword>
<gene>
    <name evidence="7" type="ORF">NQ318_002289</name>
</gene>
<evidence type="ECO:0000313" key="8">
    <source>
        <dbReference type="Proteomes" id="UP001162162"/>
    </source>
</evidence>
<dbReference type="AlphaFoldDB" id="A0AAV8Z4A0"/>
<evidence type="ECO:0000256" key="4">
    <source>
        <dbReference type="SAM" id="SignalP"/>
    </source>
</evidence>
<dbReference type="InterPro" id="IPR000172">
    <property type="entry name" value="GMC_OxRdtase_N"/>
</dbReference>
<dbReference type="Pfam" id="PF00732">
    <property type="entry name" value="GMC_oxred_N"/>
    <property type="match status" value="1"/>
</dbReference>
<evidence type="ECO:0000313" key="7">
    <source>
        <dbReference type="EMBL" id="KAJ8958495.1"/>
    </source>
</evidence>
<evidence type="ECO:0000256" key="2">
    <source>
        <dbReference type="PIRSR" id="PIRSR000137-1"/>
    </source>
</evidence>
<comment type="caution">
    <text evidence="7">The sequence shown here is derived from an EMBL/GenBank/DDBJ whole genome shotgun (WGS) entry which is preliminary data.</text>
</comment>
<comment type="cofactor">
    <cofactor evidence="3">
        <name>FAD</name>
        <dbReference type="ChEBI" id="CHEBI:57692"/>
    </cofactor>
</comment>
<accession>A0AAV8Z4A0</accession>
<dbReference type="GO" id="GO:0016614">
    <property type="term" value="F:oxidoreductase activity, acting on CH-OH group of donors"/>
    <property type="evidence" value="ECO:0007669"/>
    <property type="project" value="InterPro"/>
</dbReference>
<dbReference type="Gene3D" id="3.30.410.40">
    <property type="match status" value="1"/>
</dbReference>
<dbReference type="SUPFAM" id="SSF54373">
    <property type="entry name" value="FAD-linked reductases, C-terminal domain"/>
    <property type="match status" value="1"/>
</dbReference>
<dbReference type="PANTHER" id="PTHR11552:SF208">
    <property type="entry name" value="RE36204P-RELATED"/>
    <property type="match status" value="1"/>
</dbReference>
<keyword evidence="3" id="KW-0274">FAD</keyword>
<evidence type="ECO:0000259" key="5">
    <source>
        <dbReference type="Pfam" id="PF00732"/>
    </source>
</evidence>
<dbReference type="InterPro" id="IPR007867">
    <property type="entry name" value="GMC_OxRtase_C"/>
</dbReference>
<reference evidence="7" key="1">
    <citation type="journal article" date="2023" name="Insect Mol. Biol.">
        <title>Genome sequencing provides insights into the evolution of gene families encoding plant cell wall-degrading enzymes in longhorned beetles.</title>
        <authorList>
            <person name="Shin N.R."/>
            <person name="Okamura Y."/>
            <person name="Kirsch R."/>
            <person name="Pauchet Y."/>
        </authorList>
    </citation>
    <scope>NUCLEOTIDE SEQUENCE</scope>
    <source>
        <strain evidence="7">AMC_N1</strain>
    </source>
</reference>
<evidence type="ECO:0000256" key="1">
    <source>
        <dbReference type="ARBA" id="ARBA00010790"/>
    </source>
</evidence>
<dbReference type="PANTHER" id="PTHR11552">
    <property type="entry name" value="GLUCOSE-METHANOL-CHOLINE GMC OXIDOREDUCTASE"/>
    <property type="match status" value="1"/>
</dbReference>
<feature type="binding site" evidence="3">
    <location>
        <position position="261"/>
    </location>
    <ligand>
        <name>FAD</name>
        <dbReference type="ChEBI" id="CHEBI:57692"/>
    </ligand>
</feature>
<dbReference type="InterPro" id="IPR036188">
    <property type="entry name" value="FAD/NAD-bd_sf"/>
</dbReference>
<proteinExistence type="inferred from homology"/>
<dbReference type="Gene3D" id="3.50.50.60">
    <property type="entry name" value="FAD/NAD(P)-binding domain"/>
    <property type="match status" value="2"/>
</dbReference>
<feature type="domain" description="Glucose-methanol-choline oxidoreductase N-terminal" evidence="5">
    <location>
        <begin position="45"/>
        <end position="300"/>
    </location>
</feature>
<dbReference type="PIRSF" id="PIRSF000137">
    <property type="entry name" value="Alcohol_oxidase"/>
    <property type="match status" value="1"/>
</dbReference>
<feature type="signal peptide" evidence="4">
    <location>
        <begin position="1"/>
        <end position="20"/>
    </location>
</feature>
<feature type="binding site" evidence="3">
    <location>
        <position position="129"/>
    </location>
    <ligand>
        <name>FAD</name>
        <dbReference type="ChEBI" id="CHEBI:57692"/>
    </ligand>
</feature>